<evidence type="ECO:0000256" key="1">
    <source>
        <dbReference type="SAM" id="MobiDB-lite"/>
    </source>
</evidence>
<gene>
    <name evidence="2" type="ORF">RHS01_07094</name>
</gene>
<feature type="compositionally biased region" description="Pro residues" evidence="1">
    <location>
        <begin position="8"/>
        <end position="20"/>
    </location>
</feature>
<evidence type="ECO:0000313" key="2">
    <source>
        <dbReference type="EMBL" id="KAF8753536.1"/>
    </source>
</evidence>
<dbReference type="Proteomes" id="UP000614334">
    <property type="component" value="Unassembled WGS sequence"/>
</dbReference>
<comment type="caution">
    <text evidence="2">The sequence shown here is derived from an EMBL/GenBank/DDBJ whole genome shotgun (WGS) entry which is preliminary data.</text>
</comment>
<organism evidence="2 3">
    <name type="scientific">Rhizoctonia solani</name>
    <dbReference type="NCBI Taxonomy" id="456999"/>
    <lineage>
        <taxon>Eukaryota</taxon>
        <taxon>Fungi</taxon>
        <taxon>Dikarya</taxon>
        <taxon>Basidiomycota</taxon>
        <taxon>Agaricomycotina</taxon>
        <taxon>Agaricomycetes</taxon>
        <taxon>Cantharellales</taxon>
        <taxon>Ceratobasidiaceae</taxon>
        <taxon>Rhizoctonia</taxon>
    </lineage>
</organism>
<protein>
    <submittedName>
        <fullName evidence="2">Uncharacterized protein</fullName>
    </submittedName>
</protein>
<dbReference type="EMBL" id="JACYCF010000013">
    <property type="protein sequence ID" value="KAF8753536.1"/>
    <property type="molecule type" value="Genomic_DNA"/>
</dbReference>
<feature type="compositionally biased region" description="Pro residues" evidence="1">
    <location>
        <begin position="63"/>
        <end position="78"/>
    </location>
</feature>
<dbReference type="AlphaFoldDB" id="A0A8H7I8E9"/>
<accession>A0A8H7I8E9</accession>
<sequence length="200" mass="21134">MSGKQPETVPPPPPFKPARPPNSAQIIGSLFPTDAAVLGGVVGVGHFNSGSLAPASQTAGPGGCPPPPPPHSPPPPKPKTGCLHSQNSFHDEELWLSNLKGGHSTTIMLILVAHFMAELVYSWARGMRIHPVNVAYLAGNPPAPPRPHPDPIPPPPRPPRVELIKEFGMLDVMDILSFKAVKLAGGIQSRGAHYGMLVRV</sequence>
<feature type="region of interest" description="Disordered" evidence="1">
    <location>
        <begin position="1"/>
        <end position="26"/>
    </location>
</feature>
<dbReference type="PRINTS" id="PR01217">
    <property type="entry name" value="PRICHEXTENSN"/>
</dbReference>
<feature type="region of interest" description="Disordered" evidence="1">
    <location>
        <begin position="52"/>
        <end position="85"/>
    </location>
</feature>
<proteinExistence type="predicted"/>
<evidence type="ECO:0000313" key="3">
    <source>
        <dbReference type="Proteomes" id="UP000614334"/>
    </source>
</evidence>
<reference evidence="2" key="1">
    <citation type="submission" date="2020-09" db="EMBL/GenBank/DDBJ databases">
        <title>Comparative genome analyses of four rice-infecting Rhizoctonia solani isolates reveal extensive enrichment of homogalacturonan modification genes.</title>
        <authorList>
            <person name="Lee D.-Y."/>
            <person name="Jeon J."/>
            <person name="Kim K.-T."/>
            <person name="Cheong K."/>
            <person name="Song H."/>
            <person name="Choi G."/>
            <person name="Ko J."/>
            <person name="Opiyo S.O."/>
            <person name="Zuo S."/>
            <person name="Madhav S."/>
            <person name="Lee Y.-H."/>
            <person name="Wang G.-L."/>
        </authorList>
    </citation>
    <scope>NUCLEOTIDE SEQUENCE</scope>
    <source>
        <strain evidence="2">AG1-IA B2</strain>
    </source>
</reference>
<name>A0A8H7I8E9_9AGAM</name>